<feature type="compositionally biased region" description="Low complexity" evidence="1">
    <location>
        <begin position="220"/>
        <end position="245"/>
    </location>
</feature>
<dbReference type="Gene3D" id="2.30.30.240">
    <property type="entry name" value="PRC-barrel domain"/>
    <property type="match status" value="1"/>
</dbReference>
<gene>
    <name evidence="4" type="ORF">DLJ53_04180</name>
</gene>
<dbReference type="PANTHER" id="PTHR36505">
    <property type="entry name" value="BLR1072 PROTEIN"/>
    <property type="match status" value="1"/>
</dbReference>
<accession>A0A8B2P522</accession>
<organism evidence="4 5">
    <name type="scientific">Acuticoccus sediminis</name>
    <dbReference type="NCBI Taxonomy" id="2184697"/>
    <lineage>
        <taxon>Bacteria</taxon>
        <taxon>Pseudomonadati</taxon>
        <taxon>Pseudomonadota</taxon>
        <taxon>Alphaproteobacteria</taxon>
        <taxon>Hyphomicrobiales</taxon>
        <taxon>Amorphaceae</taxon>
        <taxon>Acuticoccus</taxon>
    </lineage>
</organism>
<feature type="compositionally biased region" description="Basic and acidic residues" evidence="1">
    <location>
        <begin position="57"/>
        <end position="66"/>
    </location>
</feature>
<feature type="domain" description="PRC-barrel" evidence="3">
    <location>
        <begin position="125"/>
        <end position="203"/>
    </location>
</feature>
<dbReference type="PANTHER" id="PTHR36505:SF1">
    <property type="entry name" value="BLR1072 PROTEIN"/>
    <property type="match status" value="1"/>
</dbReference>
<evidence type="ECO:0000259" key="3">
    <source>
        <dbReference type="Pfam" id="PF05239"/>
    </source>
</evidence>
<dbReference type="AlphaFoldDB" id="A0A8B2P522"/>
<dbReference type="SUPFAM" id="SSF50346">
    <property type="entry name" value="PRC-barrel domain"/>
    <property type="match status" value="1"/>
</dbReference>
<keyword evidence="5" id="KW-1185">Reference proteome</keyword>
<evidence type="ECO:0000256" key="1">
    <source>
        <dbReference type="SAM" id="MobiDB-lite"/>
    </source>
</evidence>
<dbReference type="EMBL" id="QHHQ01000001">
    <property type="protein sequence ID" value="RAI03689.1"/>
    <property type="molecule type" value="Genomic_DNA"/>
</dbReference>
<name>A0A8B2P522_9HYPH</name>
<evidence type="ECO:0000313" key="5">
    <source>
        <dbReference type="Proteomes" id="UP000249590"/>
    </source>
</evidence>
<feature type="compositionally biased region" description="Low complexity" evidence="1">
    <location>
        <begin position="79"/>
        <end position="96"/>
    </location>
</feature>
<feature type="signal peptide" evidence="2">
    <location>
        <begin position="1"/>
        <end position="25"/>
    </location>
</feature>
<dbReference type="InterPro" id="IPR027275">
    <property type="entry name" value="PRC-brl_dom"/>
</dbReference>
<keyword evidence="2" id="KW-0732">Signal</keyword>
<feature type="region of interest" description="Disordered" evidence="1">
    <location>
        <begin position="207"/>
        <end position="245"/>
    </location>
</feature>
<evidence type="ECO:0000313" key="4">
    <source>
        <dbReference type="EMBL" id="RAI03689.1"/>
    </source>
</evidence>
<sequence length="245" mass="24658">MSAKKNLWLATASALVLFSAAPVMAQNDSNVTVVESDGPAEQAGEAVDNAASATVDAADKAAEKTAEAAGEAAEESAEAADAAADQAEQAADAAGDAMDEATETDTEEVAEGTPVEGQIFEQSADTYLASTLLDATVFNAADEEVGDVNDMIITSDGKIEGVVIGVGGFLGVGEKNVAIELSRLEMTQDEDGDTTFMADLTAEELKAAPEFRTAEDAASESEAAAASASAGSTMTTTTGASTPTN</sequence>
<feature type="chain" id="PRO_5032814762" description="PRC-barrel domain-containing protein" evidence="2">
    <location>
        <begin position="26"/>
        <end position="245"/>
    </location>
</feature>
<reference evidence="4 5" key="1">
    <citation type="submission" date="2018-05" db="EMBL/GenBank/DDBJ databases">
        <title>Acuticoccus sediminis sp. nov., isolated from deep-sea sediment of Indian Ocean.</title>
        <authorList>
            <person name="Liu X."/>
            <person name="Lai Q."/>
            <person name="Du Y."/>
            <person name="Sun F."/>
            <person name="Zhang X."/>
            <person name="Wang S."/>
            <person name="Shao Z."/>
        </authorList>
    </citation>
    <scope>NUCLEOTIDE SEQUENCE [LARGE SCALE GENOMIC DNA]</scope>
    <source>
        <strain evidence="4 5">PTG4-2</strain>
    </source>
</reference>
<dbReference type="InterPro" id="IPR011033">
    <property type="entry name" value="PRC_barrel-like_sf"/>
</dbReference>
<protein>
    <recommendedName>
        <fullName evidence="3">PRC-barrel domain-containing protein</fullName>
    </recommendedName>
</protein>
<dbReference type="Pfam" id="PF05239">
    <property type="entry name" value="PRC"/>
    <property type="match status" value="1"/>
</dbReference>
<comment type="caution">
    <text evidence="4">The sequence shown here is derived from an EMBL/GenBank/DDBJ whole genome shotgun (WGS) entry which is preliminary data.</text>
</comment>
<proteinExistence type="predicted"/>
<evidence type="ECO:0000256" key="2">
    <source>
        <dbReference type="SAM" id="SignalP"/>
    </source>
</evidence>
<dbReference type="Proteomes" id="UP000249590">
    <property type="component" value="Unassembled WGS sequence"/>
</dbReference>
<feature type="compositionally biased region" description="Acidic residues" evidence="1">
    <location>
        <begin position="97"/>
        <end position="110"/>
    </location>
</feature>
<feature type="region of interest" description="Disordered" evidence="1">
    <location>
        <begin position="35"/>
        <end position="115"/>
    </location>
</feature>